<proteinExistence type="predicted"/>
<feature type="signal peptide" evidence="1">
    <location>
        <begin position="1"/>
        <end position="25"/>
    </location>
</feature>
<evidence type="ECO:0000313" key="2">
    <source>
        <dbReference type="EMBL" id="MBW63223.1"/>
    </source>
</evidence>
<feature type="chain" id="PRO_5014856836" evidence="1">
    <location>
        <begin position="26"/>
        <end position="74"/>
    </location>
</feature>
<accession>A0A2M4CD25</accession>
<name>A0A2M4CD25_9DIPT</name>
<organism evidence="2">
    <name type="scientific">Anopheles marajoara</name>
    <dbReference type="NCBI Taxonomy" id="58244"/>
    <lineage>
        <taxon>Eukaryota</taxon>
        <taxon>Metazoa</taxon>
        <taxon>Ecdysozoa</taxon>
        <taxon>Arthropoda</taxon>
        <taxon>Hexapoda</taxon>
        <taxon>Insecta</taxon>
        <taxon>Pterygota</taxon>
        <taxon>Neoptera</taxon>
        <taxon>Endopterygota</taxon>
        <taxon>Diptera</taxon>
        <taxon>Nematocera</taxon>
        <taxon>Culicoidea</taxon>
        <taxon>Culicidae</taxon>
        <taxon>Anophelinae</taxon>
        <taxon>Anopheles</taxon>
    </lineage>
</organism>
<dbReference type="EMBL" id="GGFJ01014082">
    <property type="protein sequence ID" value="MBW63223.1"/>
    <property type="molecule type" value="Transcribed_RNA"/>
</dbReference>
<dbReference type="AlphaFoldDB" id="A0A2M4CD25"/>
<sequence length="74" mass="8489">MVLAAVLWSCDAALLFVNQIVYSDGQRVRMFRVFAIRPVRWNTIFGLSLGVRSGYTTRKKLIYMLCPAVCEPLY</sequence>
<evidence type="ECO:0000256" key="1">
    <source>
        <dbReference type="SAM" id="SignalP"/>
    </source>
</evidence>
<keyword evidence="1" id="KW-0732">Signal</keyword>
<protein>
    <submittedName>
        <fullName evidence="2">Putative secreted protein</fullName>
    </submittedName>
</protein>
<reference evidence="2" key="1">
    <citation type="submission" date="2018-01" db="EMBL/GenBank/DDBJ databases">
        <title>An insight into the sialome of Amazonian anophelines.</title>
        <authorList>
            <person name="Ribeiro J.M."/>
            <person name="Scarpassa V."/>
            <person name="Calvo E."/>
        </authorList>
    </citation>
    <scope>NUCLEOTIDE SEQUENCE</scope>
    <source>
        <tissue evidence="2">Salivary glands</tissue>
    </source>
</reference>